<dbReference type="InterPro" id="IPR037523">
    <property type="entry name" value="VOC_core"/>
</dbReference>
<reference evidence="2" key="1">
    <citation type="submission" date="2022-09" db="EMBL/GenBank/DDBJ databases">
        <title>Intensive care unit water sources are persistently colonized with multi-drug resistant bacteria and are the site of extensive horizontal gene transfer of antibiotic resistance genes.</title>
        <authorList>
            <person name="Diorio-Toth L."/>
        </authorList>
    </citation>
    <scope>NUCLEOTIDE SEQUENCE</scope>
    <source>
        <strain evidence="2">GD03920</strain>
    </source>
</reference>
<feature type="domain" description="VOC" evidence="1">
    <location>
        <begin position="1"/>
        <end position="127"/>
    </location>
</feature>
<dbReference type="PANTHER" id="PTHR36437:SF2">
    <property type="entry name" value="GLYOXALASE_BLEOMYCIN RESISTANCE PROTEIN_DIOXYGENASE"/>
    <property type="match status" value="1"/>
</dbReference>
<dbReference type="InterPro" id="IPR004360">
    <property type="entry name" value="Glyas_Fos-R_dOase_dom"/>
</dbReference>
<dbReference type="EMBL" id="JAOCBE010000001">
    <property type="protein sequence ID" value="MDH0968374.1"/>
    <property type="molecule type" value="Genomic_DNA"/>
</dbReference>
<evidence type="ECO:0000259" key="1">
    <source>
        <dbReference type="PROSITE" id="PS51819"/>
    </source>
</evidence>
<accession>A0A0W8GYT3</accession>
<organism evidence="2 4">
    <name type="scientific">Acinetobacter johnsonii</name>
    <dbReference type="NCBI Taxonomy" id="40214"/>
    <lineage>
        <taxon>Bacteria</taxon>
        <taxon>Pseudomonadati</taxon>
        <taxon>Pseudomonadota</taxon>
        <taxon>Gammaproteobacteria</taxon>
        <taxon>Moraxellales</taxon>
        <taxon>Moraxellaceae</taxon>
        <taxon>Acinetobacter</taxon>
    </lineage>
</organism>
<dbReference type="CDD" id="cd07263">
    <property type="entry name" value="VOC_like"/>
    <property type="match status" value="1"/>
</dbReference>
<name>A0A0W8GYT3_ACIJO</name>
<dbReference type="AlphaFoldDB" id="A0A0W8GYT3"/>
<dbReference type="SUPFAM" id="SSF54593">
    <property type="entry name" value="Glyoxalase/Bleomycin resistance protein/Dihydroxybiphenyl dioxygenase"/>
    <property type="match status" value="1"/>
</dbReference>
<evidence type="ECO:0000313" key="4">
    <source>
        <dbReference type="Proteomes" id="UP001159915"/>
    </source>
</evidence>
<dbReference type="InterPro" id="IPR029068">
    <property type="entry name" value="Glyas_Bleomycin-R_OHBP_Dase"/>
</dbReference>
<gene>
    <name evidence="2" type="ORF">N5C10_03495</name>
    <name evidence="3" type="ORF">QBJ73_03470</name>
</gene>
<evidence type="ECO:0000313" key="3">
    <source>
        <dbReference type="EMBL" id="WMG18684.1"/>
    </source>
</evidence>
<dbReference type="EMBL" id="CP121776">
    <property type="protein sequence ID" value="WMG18684.1"/>
    <property type="molecule type" value="Genomic_DNA"/>
</dbReference>
<dbReference type="Pfam" id="PF00903">
    <property type="entry name" value="Glyoxalase"/>
    <property type="match status" value="1"/>
</dbReference>
<proteinExistence type="predicted"/>
<sequence>MKIYVTSIMVDSQEKACQFYTEKLGFKVKHDVPVGDYRWLTLVSPESPEGVELLLEPDAHPAAQPFKAAIKADLIPYTSFQVDDLDAEYERLKNLGVRFTSEPMRAGKVKVAVFDDTCGNLIQLMQVCAGS</sequence>
<dbReference type="Proteomes" id="UP001244586">
    <property type="component" value="Chromosome"/>
</dbReference>
<evidence type="ECO:0000313" key="2">
    <source>
        <dbReference type="EMBL" id="MDH0968374.1"/>
    </source>
</evidence>
<evidence type="ECO:0000313" key="5">
    <source>
        <dbReference type="Proteomes" id="UP001244586"/>
    </source>
</evidence>
<dbReference type="PROSITE" id="PS51819">
    <property type="entry name" value="VOC"/>
    <property type="match status" value="1"/>
</dbReference>
<protein>
    <submittedName>
        <fullName evidence="2">VOC family protein</fullName>
    </submittedName>
</protein>
<reference evidence="3 5" key="2">
    <citation type="submission" date="2023-04" db="EMBL/GenBank/DDBJ databases">
        <title>Acinetobacter johnsonii isolate AYTCM encoding NDM-1, OXA-58 and PER-1.</title>
        <authorList>
            <person name="Tian C."/>
            <person name="Wang S."/>
            <person name="Fan X."/>
            <person name="Xia D."/>
        </authorList>
    </citation>
    <scope>NUCLEOTIDE SEQUENCE [LARGE SCALE GENOMIC DNA]</scope>
    <source>
        <strain evidence="3 5">AYTCM</strain>
    </source>
</reference>
<dbReference type="Proteomes" id="UP001159915">
    <property type="component" value="Unassembled WGS sequence"/>
</dbReference>
<dbReference type="RefSeq" id="WP_010327416.1">
    <property type="nucleotide sequence ID" value="NZ_CANMLB010000002.1"/>
</dbReference>
<dbReference type="Gene3D" id="3.10.180.10">
    <property type="entry name" value="2,3-Dihydroxybiphenyl 1,2-Dioxygenase, domain 1"/>
    <property type="match status" value="1"/>
</dbReference>
<dbReference type="PANTHER" id="PTHR36437">
    <property type="entry name" value="GLYOXALASE/BLEOMYCIN RESISTANCE PROTEIN/DIOXYGENASE"/>
    <property type="match status" value="1"/>
</dbReference>
<keyword evidence="5" id="KW-1185">Reference proteome</keyword>